<feature type="transmembrane region" description="Helical" evidence="1">
    <location>
        <begin position="12"/>
        <end position="31"/>
    </location>
</feature>
<sequence length="55" mass="6411">MAEIKIEKKKPVWPWIVAVLLISAIIYYIFLRDNETQTQNNVEIENTTSTDNTTN</sequence>
<protein>
    <submittedName>
        <fullName evidence="2">Uncharacterized protein</fullName>
    </submittedName>
</protein>
<name>A0A0Q1BNW4_9FLAO</name>
<dbReference type="PATRIC" id="fig|362413.3.peg.3514"/>
<dbReference type="Proteomes" id="UP000050443">
    <property type="component" value="Unassembled WGS sequence"/>
</dbReference>
<gene>
    <name evidence="2" type="ORF">RC62_3589</name>
</gene>
<accession>A0A0Q1BNW4</accession>
<evidence type="ECO:0000256" key="1">
    <source>
        <dbReference type="SAM" id="Phobius"/>
    </source>
</evidence>
<evidence type="ECO:0000313" key="2">
    <source>
        <dbReference type="EMBL" id="KQB42582.1"/>
    </source>
</evidence>
<dbReference type="EMBL" id="JRLF01000006">
    <property type="protein sequence ID" value="KQB42582.1"/>
    <property type="molecule type" value="Genomic_DNA"/>
</dbReference>
<keyword evidence="1" id="KW-0472">Membrane</keyword>
<organism evidence="2 3">
    <name type="scientific">Flavobacterium aquidurense</name>
    <dbReference type="NCBI Taxonomy" id="362413"/>
    <lineage>
        <taxon>Bacteria</taxon>
        <taxon>Pseudomonadati</taxon>
        <taxon>Bacteroidota</taxon>
        <taxon>Flavobacteriia</taxon>
        <taxon>Flavobacteriales</taxon>
        <taxon>Flavobacteriaceae</taxon>
        <taxon>Flavobacterium</taxon>
    </lineage>
</organism>
<keyword evidence="1" id="KW-0812">Transmembrane</keyword>
<keyword evidence="1" id="KW-1133">Transmembrane helix</keyword>
<dbReference type="AlphaFoldDB" id="A0A0Q1BNW4"/>
<dbReference type="RefSeq" id="WP_167343843.1">
    <property type="nucleotide sequence ID" value="NZ_JRLF01000006.1"/>
</dbReference>
<comment type="caution">
    <text evidence="2">The sequence shown here is derived from an EMBL/GenBank/DDBJ whole genome shotgun (WGS) entry which is preliminary data.</text>
</comment>
<reference evidence="2 3" key="1">
    <citation type="submission" date="2014-09" db="EMBL/GenBank/DDBJ databases">
        <title>Genome sequence of Flavobacterium aquidurense RC62.</title>
        <authorList>
            <person name="Kim J.F."/>
            <person name="Kwak M.-J."/>
        </authorList>
    </citation>
    <scope>NUCLEOTIDE SEQUENCE [LARGE SCALE GENOMIC DNA]</scope>
    <source>
        <strain evidence="2 3">RC62</strain>
    </source>
</reference>
<evidence type="ECO:0000313" key="3">
    <source>
        <dbReference type="Proteomes" id="UP000050443"/>
    </source>
</evidence>
<proteinExistence type="predicted"/>
<dbReference type="STRING" id="362413.RC62_3589"/>